<dbReference type="Proteomes" id="UP000704712">
    <property type="component" value="Unassembled WGS sequence"/>
</dbReference>
<accession>A0A8S9UAB6</accession>
<gene>
    <name evidence="2" type="ORF">GN958_ATG13074</name>
</gene>
<reference evidence="2" key="1">
    <citation type="submission" date="2020-03" db="EMBL/GenBank/DDBJ databases">
        <title>Hybrid Assembly of Korean Phytophthora infestans isolates.</title>
        <authorList>
            <person name="Prokchorchik M."/>
            <person name="Lee Y."/>
            <person name="Seo J."/>
            <person name="Cho J.-H."/>
            <person name="Park Y.-E."/>
            <person name="Jang D.-C."/>
            <person name="Im J.-S."/>
            <person name="Choi J.-G."/>
            <person name="Park H.-J."/>
            <person name="Lee G.-B."/>
            <person name="Lee Y.-G."/>
            <person name="Hong S.-Y."/>
            <person name="Cho K."/>
            <person name="Sohn K.H."/>
        </authorList>
    </citation>
    <scope>NUCLEOTIDE SEQUENCE</scope>
    <source>
        <strain evidence="2">KR_2_A2</strain>
    </source>
</reference>
<dbReference type="AlphaFoldDB" id="A0A8S9UAB6"/>
<evidence type="ECO:0000313" key="3">
    <source>
        <dbReference type="Proteomes" id="UP000704712"/>
    </source>
</evidence>
<comment type="caution">
    <text evidence="2">The sequence shown here is derived from an EMBL/GenBank/DDBJ whole genome shotgun (WGS) entry which is preliminary data.</text>
</comment>
<evidence type="ECO:0000313" key="2">
    <source>
        <dbReference type="EMBL" id="KAF4137791.1"/>
    </source>
</evidence>
<feature type="region of interest" description="Disordered" evidence="1">
    <location>
        <begin position="51"/>
        <end position="86"/>
    </location>
</feature>
<organism evidence="2 3">
    <name type="scientific">Phytophthora infestans</name>
    <name type="common">Potato late blight agent</name>
    <name type="synonym">Botrytis infestans</name>
    <dbReference type="NCBI Taxonomy" id="4787"/>
    <lineage>
        <taxon>Eukaryota</taxon>
        <taxon>Sar</taxon>
        <taxon>Stramenopiles</taxon>
        <taxon>Oomycota</taxon>
        <taxon>Peronosporomycetes</taxon>
        <taxon>Peronosporales</taxon>
        <taxon>Peronosporaceae</taxon>
        <taxon>Phytophthora</taxon>
    </lineage>
</organism>
<dbReference type="EMBL" id="JAACNO010001750">
    <property type="protein sequence ID" value="KAF4137791.1"/>
    <property type="molecule type" value="Genomic_DNA"/>
</dbReference>
<name>A0A8S9UAB6_PHYIN</name>
<proteinExistence type="predicted"/>
<protein>
    <submittedName>
        <fullName evidence="2">Uncharacterized protein</fullName>
    </submittedName>
</protein>
<evidence type="ECO:0000256" key="1">
    <source>
        <dbReference type="SAM" id="MobiDB-lite"/>
    </source>
</evidence>
<sequence>MRLRKVSNPAAYKSKFPCITGGLLSSFIPNAPPESCEVIIGAAANPPAQGIASNPVDPIHGTVGHAEGVNSGGIHADGAEATAPAP</sequence>